<dbReference type="PANTHER" id="PTHR34560">
    <property type="entry name" value="POLYKETIDE CYCLASE/DEHYDRASE/LIPID TRANSPORT SUPERFAMILY PROTEIN"/>
    <property type="match status" value="1"/>
</dbReference>
<feature type="compositionally biased region" description="Polar residues" evidence="1">
    <location>
        <begin position="26"/>
        <end position="41"/>
    </location>
</feature>
<feature type="region of interest" description="Disordered" evidence="1">
    <location>
        <begin position="1"/>
        <end position="42"/>
    </location>
</feature>
<keyword evidence="2" id="KW-0812">Transmembrane</keyword>
<reference evidence="3" key="1">
    <citation type="submission" date="2021-01" db="EMBL/GenBank/DDBJ databases">
        <authorList>
            <person name="Corre E."/>
            <person name="Pelletier E."/>
            <person name="Niang G."/>
            <person name="Scheremetjew M."/>
            <person name="Finn R."/>
            <person name="Kale V."/>
            <person name="Holt S."/>
            <person name="Cochrane G."/>
            <person name="Meng A."/>
            <person name="Brown T."/>
            <person name="Cohen L."/>
        </authorList>
    </citation>
    <scope>NUCLEOTIDE SEQUENCE</scope>
    <source>
        <strain evidence="3">CCMP2084</strain>
    </source>
</reference>
<accession>A0A7S2U5W0</accession>
<dbReference type="PANTHER" id="PTHR34560:SF1">
    <property type="entry name" value="START DOMAIN-CONTAINING PROTEIN"/>
    <property type="match status" value="1"/>
</dbReference>
<keyword evidence="2" id="KW-0472">Membrane</keyword>
<dbReference type="AlphaFoldDB" id="A0A7S2U5W0"/>
<feature type="compositionally biased region" description="Basic residues" evidence="1">
    <location>
        <begin position="7"/>
        <end position="18"/>
    </location>
</feature>
<dbReference type="Gene3D" id="3.30.530.20">
    <property type="match status" value="1"/>
</dbReference>
<proteinExistence type="predicted"/>
<name>A0A7S2U5W0_9STRA</name>
<gene>
    <name evidence="3" type="ORF">ASEP1449_LOCUS1237</name>
</gene>
<dbReference type="InterPro" id="IPR023393">
    <property type="entry name" value="START-like_dom_sf"/>
</dbReference>
<dbReference type="EMBL" id="HBHQ01001951">
    <property type="protein sequence ID" value="CAD9809414.1"/>
    <property type="molecule type" value="Transcribed_RNA"/>
</dbReference>
<feature type="transmembrane region" description="Helical" evidence="2">
    <location>
        <begin position="417"/>
        <end position="434"/>
    </location>
</feature>
<evidence type="ECO:0008006" key="4">
    <source>
        <dbReference type="Google" id="ProtNLM"/>
    </source>
</evidence>
<evidence type="ECO:0000313" key="3">
    <source>
        <dbReference type="EMBL" id="CAD9809414.1"/>
    </source>
</evidence>
<organism evidence="3">
    <name type="scientific">Attheya septentrionalis</name>
    <dbReference type="NCBI Taxonomy" id="420275"/>
    <lineage>
        <taxon>Eukaryota</taxon>
        <taxon>Sar</taxon>
        <taxon>Stramenopiles</taxon>
        <taxon>Ochrophyta</taxon>
        <taxon>Bacillariophyta</taxon>
        <taxon>Coscinodiscophyceae</taxon>
        <taxon>Chaetocerotophycidae</taxon>
        <taxon>Chaetocerotales</taxon>
        <taxon>Attheyaceae</taxon>
        <taxon>Attheya</taxon>
    </lineage>
</organism>
<dbReference type="SUPFAM" id="SSF55961">
    <property type="entry name" value="Bet v1-like"/>
    <property type="match status" value="1"/>
</dbReference>
<evidence type="ECO:0000256" key="1">
    <source>
        <dbReference type="SAM" id="MobiDB-lite"/>
    </source>
</evidence>
<evidence type="ECO:0000256" key="2">
    <source>
        <dbReference type="SAM" id="Phobius"/>
    </source>
</evidence>
<protein>
    <recommendedName>
        <fullName evidence="4">START domain-containing protein</fullName>
    </recommendedName>
</protein>
<sequence>MPVSASIHRKLMRRRKSKSKGDKYDQSNTSTSETTDRSALNISPYEEETFATAHSSAVDSEVVDDLKEMEKLFQQDQILEAREVACRILERIENDDSFSRLMSTDERFFLVQEVMERSDGVVDLLKKIHSDDGWTFSGKRKGITVHSRHVKGSSLLSVRTKTVFGNFTSDDFVKLCAIFSEADLTPEWFPHGLLKSADILAYPSKYLKVCHVKVSFGRLSPIAPRDMVVEGTGYHLPKENALFIVTRSVTSSPYCEIPPPPKGYVRMSSNGAFYVRLLPGNRVEFRQISADDMKLRYVPSPLLNFISKGGAPFENIACLKKTLKNFEGSVWEQRIKERTEFYNEIKERVLDEIRDFDHLDDITVTAKYQSQNRGTISKENPNAIGNRRNIGGQGNDSPNLPHIVLAITSAIFFPIDNGWLVLSILALILLYAVATRPKG</sequence>
<keyword evidence="2" id="KW-1133">Transmembrane helix</keyword>